<evidence type="ECO:0000256" key="4">
    <source>
        <dbReference type="ARBA" id="ARBA00023136"/>
    </source>
</evidence>
<keyword evidence="8" id="KW-1185">Reference proteome</keyword>
<protein>
    <submittedName>
        <fullName evidence="7">Rhomboid family protein</fullName>
    </submittedName>
</protein>
<evidence type="ECO:0000313" key="7">
    <source>
        <dbReference type="EMBL" id="TQL62839.1"/>
    </source>
</evidence>
<evidence type="ECO:0000256" key="3">
    <source>
        <dbReference type="ARBA" id="ARBA00022989"/>
    </source>
</evidence>
<dbReference type="InterPro" id="IPR022764">
    <property type="entry name" value="Peptidase_S54_rhomboid_dom"/>
</dbReference>
<keyword evidence="2 5" id="KW-0812">Transmembrane</keyword>
<evidence type="ECO:0000256" key="5">
    <source>
        <dbReference type="SAM" id="Phobius"/>
    </source>
</evidence>
<dbReference type="Gene3D" id="1.20.1540.10">
    <property type="entry name" value="Rhomboid-like"/>
    <property type="match status" value="1"/>
</dbReference>
<evidence type="ECO:0000259" key="6">
    <source>
        <dbReference type="Pfam" id="PF01694"/>
    </source>
</evidence>
<feature type="transmembrane region" description="Helical" evidence="5">
    <location>
        <begin position="142"/>
        <end position="166"/>
    </location>
</feature>
<proteinExistence type="predicted"/>
<feature type="transmembrane region" description="Helical" evidence="5">
    <location>
        <begin position="252"/>
        <end position="271"/>
    </location>
</feature>
<feature type="transmembrane region" description="Helical" evidence="5">
    <location>
        <begin position="278"/>
        <end position="298"/>
    </location>
</feature>
<dbReference type="GO" id="GO:0016020">
    <property type="term" value="C:membrane"/>
    <property type="evidence" value="ECO:0007669"/>
    <property type="project" value="UniProtKB-SubCell"/>
</dbReference>
<name>A0A542ZRF7_9ACTN</name>
<keyword evidence="3 5" id="KW-1133">Transmembrane helix</keyword>
<evidence type="ECO:0000256" key="1">
    <source>
        <dbReference type="ARBA" id="ARBA00004141"/>
    </source>
</evidence>
<gene>
    <name evidence="7" type="ORF">FB460_0630</name>
</gene>
<dbReference type="EMBL" id="VFOR01000001">
    <property type="protein sequence ID" value="TQL62839.1"/>
    <property type="molecule type" value="Genomic_DNA"/>
</dbReference>
<dbReference type="Proteomes" id="UP000316196">
    <property type="component" value="Unassembled WGS sequence"/>
</dbReference>
<dbReference type="RefSeq" id="WP_142092634.1">
    <property type="nucleotide sequence ID" value="NZ_BAAAMD010000001.1"/>
</dbReference>
<dbReference type="SUPFAM" id="SSF144091">
    <property type="entry name" value="Rhomboid-like"/>
    <property type="match status" value="1"/>
</dbReference>
<feature type="transmembrane region" description="Helical" evidence="5">
    <location>
        <begin position="104"/>
        <end position="130"/>
    </location>
</feature>
<accession>A0A542ZRF7</accession>
<comment type="subcellular location">
    <subcellularLocation>
        <location evidence="1">Membrane</location>
        <topology evidence="1">Multi-pass membrane protein</topology>
    </subcellularLocation>
</comment>
<feature type="domain" description="Peptidase S54 rhomboid" evidence="6">
    <location>
        <begin position="137"/>
        <end position="269"/>
    </location>
</feature>
<reference evidence="7 8" key="1">
    <citation type="submission" date="2019-06" db="EMBL/GenBank/DDBJ databases">
        <title>Sequencing the genomes of 1000 actinobacteria strains.</title>
        <authorList>
            <person name="Klenk H.-P."/>
        </authorList>
    </citation>
    <scope>NUCLEOTIDE SEQUENCE [LARGE SCALE GENOMIC DNA]</scope>
    <source>
        <strain evidence="7 8">DSM 8251</strain>
    </source>
</reference>
<dbReference type="InterPro" id="IPR035952">
    <property type="entry name" value="Rhomboid-like_sf"/>
</dbReference>
<organism evidence="7 8">
    <name type="scientific">Propioniferax innocua</name>
    <dbReference type="NCBI Taxonomy" id="1753"/>
    <lineage>
        <taxon>Bacteria</taxon>
        <taxon>Bacillati</taxon>
        <taxon>Actinomycetota</taxon>
        <taxon>Actinomycetes</taxon>
        <taxon>Propionibacteriales</taxon>
        <taxon>Propionibacteriaceae</taxon>
        <taxon>Propioniferax</taxon>
    </lineage>
</organism>
<feature type="transmembrane region" description="Helical" evidence="5">
    <location>
        <begin position="178"/>
        <end position="196"/>
    </location>
</feature>
<dbReference type="AlphaFoldDB" id="A0A542ZRF7"/>
<dbReference type="OrthoDB" id="9807874at2"/>
<dbReference type="GO" id="GO:0004252">
    <property type="term" value="F:serine-type endopeptidase activity"/>
    <property type="evidence" value="ECO:0007669"/>
    <property type="project" value="InterPro"/>
</dbReference>
<feature type="transmembrane region" description="Helical" evidence="5">
    <location>
        <begin position="202"/>
        <end position="219"/>
    </location>
</feature>
<keyword evidence="4 5" id="KW-0472">Membrane</keyword>
<feature type="transmembrane region" description="Helical" evidence="5">
    <location>
        <begin position="231"/>
        <end position="246"/>
    </location>
</feature>
<dbReference type="Pfam" id="PF01694">
    <property type="entry name" value="Rhomboid"/>
    <property type="match status" value="1"/>
</dbReference>
<evidence type="ECO:0000256" key="2">
    <source>
        <dbReference type="ARBA" id="ARBA00022692"/>
    </source>
</evidence>
<sequence>MSDPADRPDFTWEEFNRAAESEAPREENRFQPCYRHPDASTGITCQRCGRHICGACMVPASVGFHCPECRGGDAKRSHHGTSRSGPPVTVPFAGTGIWQGATPYLALTIGIVGLLDLILQGLPFALLGWAADPIASGQVWRLLTSGLVTAGLFNTIITTLFIFWVGRTAEAQMGAGRFLALFGLSTLGSSLALSVMQPVPMWYASFSAVLGLLAAMAVLKHRVGQDIRGDLILLGLMVALNVVIGFRGGGAAAHIGAIALGALGGYIVGYVRESRAQWTWLGVAAAATFAGGVAAAVLL</sequence>
<evidence type="ECO:0000313" key="8">
    <source>
        <dbReference type="Proteomes" id="UP000316196"/>
    </source>
</evidence>
<comment type="caution">
    <text evidence="7">The sequence shown here is derived from an EMBL/GenBank/DDBJ whole genome shotgun (WGS) entry which is preliminary data.</text>
</comment>